<accession>A0ABD2ZHJ9</accession>
<dbReference type="AlphaFoldDB" id="A0ABD2ZHJ9"/>
<dbReference type="InterPro" id="IPR025558">
    <property type="entry name" value="DUF4283"/>
</dbReference>
<dbReference type="EMBL" id="JBJUIK010000009">
    <property type="protein sequence ID" value="KAL3518513.1"/>
    <property type="molecule type" value="Genomic_DNA"/>
</dbReference>
<organism evidence="2 3">
    <name type="scientific">Cinchona calisaya</name>
    <dbReference type="NCBI Taxonomy" id="153742"/>
    <lineage>
        <taxon>Eukaryota</taxon>
        <taxon>Viridiplantae</taxon>
        <taxon>Streptophyta</taxon>
        <taxon>Embryophyta</taxon>
        <taxon>Tracheophyta</taxon>
        <taxon>Spermatophyta</taxon>
        <taxon>Magnoliopsida</taxon>
        <taxon>eudicotyledons</taxon>
        <taxon>Gunneridae</taxon>
        <taxon>Pentapetalae</taxon>
        <taxon>asterids</taxon>
        <taxon>lamiids</taxon>
        <taxon>Gentianales</taxon>
        <taxon>Rubiaceae</taxon>
        <taxon>Cinchonoideae</taxon>
        <taxon>Cinchoneae</taxon>
        <taxon>Cinchona</taxon>
    </lineage>
</organism>
<reference evidence="2 3" key="1">
    <citation type="submission" date="2024-11" db="EMBL/GenBank/DDBJ databases">
        <title>A near-complete genome assembly of Cinchona calisaya.</title>
        <authorList>
            <person name="Lian D.C."/>
            <person name="Zhao X.W."/>
            <person name="Wei L."/>
        </authorList>
    </citation>
    <scope>NUCLEOTIDE SEQUENCE [LARGE SCALE GENOMIC DNA]</scope>
    <source>
        <tissue evidence="2">Nenye</tissue>
    </source>
</reference>
<protein>
    <recommendedName>
        <fullName evidence="1">DUF4283 domain-containing protein</fullName>
    </recommendedName>
</protein>
<dbReference type="Pfam" id="PF14111">
    <property type="entry name" value="DUF4283"/>
    <property type="match status" value="1"/>
</dbReference>
<comment type="caution">
    <text evidence="2">The sequence shown here is derived from an EMBL/GenBank/DDBJ whole genome shotgun (WGS) entry which is preliminary data.</text>
</comment>
<name>A0ABD2ZHJ9_9GENT</name>
<evidence type="ECO:0000259" key="1">
    <source>
        <dbReference type="Pfam" id="PF14111"/>
    </source>
</evidence>
<dbReference type="Proteomes" id="UP001630127">
    <property type="component" value="Unassembled WGS sequence"/>
</dbReference>
<keyword evidence="3" id="KW-1185">Reference proteome</keyword>
<gene>
    <name evidence="2" type="ORF">ACH5RR_021102</name>
</gene>
<proteinExistence type="predicted"/>
<feature type="domain" description="DUF4283" evidence="1">
    <location>
        <begin position="34"/>
        <end position="114"/>
    </location>
</feature>
<evidence type="ECO:0000313" key="2">
    <source>
        <dbReference type="EMBL" id="KAL3518513.1"/>
    </source>
</evidence>
<evidence type="ECO:0000313" key="3">
    <source>
        <dbReference type="Proteomes" id="UP001630127"/>
    </source>
</evidence>
<sequence>MTEEIEEIMQRFTLLAEKISRANLYSGDIKRNVDDCQKSLIGKFIAEKQINFMAIKNFANQVWHFPKHITVVELGPNCFQFNLGSEIDMTRVLNSRPRVLDIQLSILHKWEPNIEKNVKLFKTSPF</sequence>